<feature type="compositionally biased region" description="Polar residues" evidence="2">
    <location>
        <begin position="40"/>
        <end position="49"/>
    </location>
</feature>
<accession>A0ABN1UMC6</accession>
<dbReference type="Pfam" id="PF04203">
    <property type="entry name" value="Sortase"/>
    <property type="match status" value="1"/>
</dbReference>
<evidence type="ECO:0000256" key="2">
    <source>
        <dbReference type="SAM" id="MobiDB-lite"/>
    </source>
</evidence>
<protein>
    <submittedName>
        <fullName evidence="4">Class F sortase</fullName>
    </submittedName>
</protein>
<feature type="compositionally biased region" description="Basic and acidic residues" evidence="2">
    <location>
        <begin position="53"/>
        <end position="63"/>
    </location>
</feature>
<feature type="chain" id="PRO_5046888217" evidence="3">
    <location>
        <begin position="27"/>
        <end position="202"/>
    </location>
</feature>
<dbReference type="CDD" id="cd05829">
    <property type="entry name" value="Sortase_F"/>
    <property type="match status" value="1"/>
</dbReference>
<dbReference type="InterPro" id="IPR042001">
    <property type="entry name" value="Sortase_F"/>
</dbReference>
<dbReference type="InterPro" id="IPR023365">
    <property type="entry name" value="Sortase_dom-sf"/>
</dbReference>
<dbReference type="SUPFAM" id="SSF63817">
    <property type="entry name" value="Sortase"/>
    <property type="match status" value="1"/>
</dbReference>
<comment type="caution">
    <text evidence="4">The sequence shown here is derived from an EMBL/GenBank/DDBJ whole genome shotgun (WGS) entry which is preliminary data.</text>
</comment>
<name>A0ABN1UMC6_9ACTN</name>
<keyword evidence="3" id="KW-0732">Signal</keyword>
<feature type="signal peptide" evidence="3">
    <location>
        <begin position="1"/>
        <end position="26"/>
    </location>
</feature>
<sequence length="202" mass="21222">MPDLRAVGVAAAGLCLAAAGAFAWWAQPGGAVSADPGSEPQRSPLTGTTAKPELAHREPGAPERLRIPALDVDARVLPVHAPGRTLVPPSDPTKLGWWADGAEPGADRGSALVAGHTVHTGGGALDDLEHVDRGDAIVVRTDHGTIRYVVQSVHVYRKGRIAEDAEKLFSQDVPGRLVVLTCEDWDGERYLSNVVVTATPRG</sequence>
<dbReference type="Gene3D" id="2.40.260.10">
    <property type="entry name" value="Sortase"/>
    <property type="match status" value="1"/>
</dbReference>
<dbReference type="InterPro" id="IPR005754">
    <property type="entry name" value="Sortase"/>
</dbReference>
<dbReference type="RefSeq" id="WP_343909557.1">
    <property type="nucleotide sequence ID" value="NZ_BAAAJE010000025.1"/>
</dbReference>
<dbReference type="EMBL" id="BAAAJE010000025">
    <property type="protein sequence ID" value="GAA1158293.1"/>
    <property type="molecule type" value="Genomic_DNA"/>
</dbReference>
<evidence type="ECO:0000313" key="4">
    <source>
        <dbReference type="EMBL" id="GAA1158293.1"/>
    </source>
</evidence>
<gene>
    <name evidence="4" type="ORF">GCM10009606_40210</name>
</gene>
<keyword evidence="1" id="KW-0378">Hydrolase</keyword>
<feature type="region of interest" description="Disordered" evidence="2">
    <location>
        <begin position="31"/>
        <end position="63"/>
    </location>
</feature>
<organism evidence="4 5">
    <name type="scientific">Nocardioides aquiterrae</name>
    <dbReference type="NCBI Taxonomy" id="203799"/>
    <lineage>
        <taxon>Bacteria</taxon>
        <taxon>Bacillati</taxon>
        <taxon>Actinomycetota</taxon>
        <taxon>Actinomycetes</taxon>
        <taxon>Propionibacteriales</taxon>
        <taxon>Nocardioidaceae</taxon>
        <taxon>Nocardioides</taxon>
    </lineage>
</organism>
<dbReference type="Proteomes" id="UP001499979">
    <property type="component" value="Unassembled WGS sequence"/>
</dbReference>
<proteinExistence type="predicted"/>
<evidence type="ECO:0000313" key="5">
    <source>
        <dbReference type="Proteomes" id="UP001499979"/>
    </source>
</evidence>
<evidence type="ECO:0000256" key="1">
    <source>
        <dbReference type="ARBA" id="ARBA00022801"/>
    </source>
</evidence>
<evidence type="ECO:0000256" key="3">
    <source>
        <dbReference type="SAM" id="SignalP"/>
    </source>
</evidence>
<keyword evidence="5" id="KW-1185">Reference proteome</keyword>
<reference evidence="4 5" key="1">
    <citation type="journal article" date="2019" name="Int. J. Syst. Evol. Microbiol.">
        <title>The Global Catalogue of Microorganisms (GCM) 10K type strain sequencing project: providing services to taxonomists for standard genome sequencing and annotation.</title>
        <authorList>
            <consortium name="The Broad Institute Genomics Platform"/>
            <consortium name="The Broad Institute Genome Sequencing Center for Infectious Disease"/>
            <person name="Wu L."/>
            <person name="Ma J."/>
        </authorList>
    </citation>
    <scope>NUCLEOTIDE SEQUENCE [LARGE SCALE GENOMIC DNA]</scope>
    <source>
        <strain evidence="4 5">JCM 11813</strain>
    </source>
</reference>